<proteinExistence type="predicted"/>
<dbReference type="EMBL" id="JAWHQM010000066">
    <property type="protein sequence ID" value="KAK5636301.1"/>
    <property type="molecule type" value="Genomic_DNA"/>
</dbReference>
<feature type="signal peptide" evidence="2">
    <location>
        <begin position="1"/>
        <end position="20"/>
    </location>
</feature>
<evidence type="ECO:0000313" key="4">
    <source>
        <dbReference type="Proteomes" id="UP001305414"/>
    </source>
</evidence>
<keyword evidence="2" id="KW-0732">Signal</keyword>
<keyword evidence="4" id="KW-1185">Reference proteome</keyword>
<gene>
    <name evidence="3" type="ORF">RRF57_012013</name>
</gene>
<reference evidence="3 4" key="1">
    <citation type="submission" date="2023-10" db="EMBL/GenBank/DDBJ databases">
        <title>Draft genome sequence of Xylaria bambusicola isolate GMP-LS, the root and basal stem rot pathogen of sugarcane in Indonesia.</title>
        <authorList>
            <person name="Selvaraj P."/>
            <person name="Muralishankar V."/>
            <person name="Muruganantham S."/>
            <person name="Sp S."/>
            <person name="Haryani S."/>
            <person name="Lau K.J.X."/>
            <person name="Naqvi N.I."/>
        </authorList>
    </citation>
    <scope>NUCLEOTIDE SEQUENCE [LARGE SCALE GENOMIC DNA]</scope>
    <source>
        <strain evidence="3">GMP-LS</strain>
    </source>
</reference>
<organism evidence="3 4">
    <name type="scientific">Xylaria bambusicola</name>
    <dbReference type="NCBI Taxonomy" id="326684"/>
    <lineage>
        <taxon>Eukaryota</taxon>
        <taxon>Fungi</taxon>
        <taxon>Dikarya</taxon>
        <taxon>Ascomycota</taxon>
        <taxon>Pezizomycotina</taxon>
        <taxon>Sordariomycetes</taxon>
        <taxon>Xylariomycetidae</taxon>
        <taxon>Xylariales</taxon>
        <taxon>Xylariaceae</taxon>
        <taxon>Xylaria</taxon>
    </lineage>
</organism>
<dbReference type="Proteomes" id="UP001305414">
    <property type="component" value="Unassembled WGS sequence"/>
</dbReference>
<sequence>MRISALILSAAAVLLQGAWSQRLPVSEPTTDAIAVDESSGTEQVAINRTDANPPSPPEDQEQPVPISAVLFDGPPGPKDCRGNVVLNIGLTKPGAQHSTPTCYNIPGVAQCGNFVGNKDDGCEGASSASRIARSLRTSLSLSPRSGLLGVM</sequence>
<comment type="caution">
    <text evidence="3">The sequence shown here is derived from an EMBL/GenBank/DDBJ whole genome shotgun (WGS) entry which is preliminary data.</text>
</comment>
<protein>
    <submittedName>
        <fullName evidence="3">Uncharacterized protein</fullName>
    </submittedName>
</protein>
<evidence type="ECO:0000256" key="2">
    <source>
        <dbReference type="SAM" id="SignalP"/>
    </source>
</evidence>
<feature type="compositionally biased region" description="Polar residues" evidence="1">
    <location>
        <begin position="38"/>
        <end position="52"/>
    </location>
</feature>
<name>A0AAN7V186_9PEZI</name>
<dbReference type="AlphaFoldDB" id="A0AAN7V186"/>
<accession>A0AAN7V186</accession>
<evidence type="ECO:0000256" key="1">
    <source>
        <dbReference type="SAM" id="MobiDB-lite"/>
    </source>
</evidence>
<feature type="chain" id="PRO_5042934725" evidence="2">
    <location>
        <begin position="21"/>
        <end position="151"/>
    </location>
</feature>
<feature type="region of interest" description="Disordered" evidence="1">
    <location>
        <begin position="36"/>
        <end position="63"/>
    </location>
</feature>
<evidence type="ECO:0000313" key="3">
    <source>
        <dbReference type="EMBL" id="KAK5636301.1"/>
    </source>
</evidence>